<feature type="region of interest" description="Disordered" evidence="1">
    <location>
        <begin position="76"/>
        <end position="140"/>
    </location>
</feature>
<reference evidence="2" key="2">
    <citation type="submission" date="2020-11" db="EMBL/GenBank/DDBJ databases">
        <authorList>
            <person name="McCartney M.A."/>
            <person name="Auch B."/>
            <person name="Kono T."/>
            <person name="Mallez S."/>
            <person name="Becker A."/>
            <person name="Gohl D.M."/>
            <person name="Silverstein K.A.T."/>
            <person name="Koren S."/>
            <person name="Bechman K.B."/>
            <person name="Herman A."/>
            <person name="Abrahante J.E."/>
            <person name="Garbe J."/>
        </authorList>
    </citation>
    <scope>NUCLEOTIDE SEQUENCE</scope>
    <source>
        <strain evidence="2">Duluth1</strain>
        <tissue evidence="2">Whole animal</tissue>
    </source>
</reference>
<feature type="compositionally biased region" description="Polar residues" evidence="1">
    <location>
        <begin position="28"/>
        <end position="40"/>
    </location>
</feature>
<evidence type="ECO:0000313" key="2">
    <source>
        <dbReference type="EMBL" id="KAH3885767.1"/>
    </source>
</evidence>
<accession>A0A9D4S0W3</accession>
<name>A0A9D4S0W3_DREPO</name>
<dbReference type="Proteomes" id="UP000828390">
    <property type="component" value="Unassembled WGS sequence"/>
</dbReference>
<reference evidence="2" key="1">
    <citation type="journal article" date="2019" name="bioRxiv">
        <title>The Genome of the Zebra Mussel, Dreissena polymorpha: A Resource for Invasive Species Research.</title>
        <authorList>
            <person name="McCartney M.A."/>
            <person name="Auch B."/>
            <person name="Kono T."/>
            <person name="Mallez S."/>
            <person name="Zhang Y."/>
            <person name="Obille A."/>
            <person name="Becker A."/>
            <person name="Abrahante J.E."/>
            <person name="Garbe J."/>
            <person name="Badalamenti J.P."/>
            <person name="Herman A."/>
            <person name="Mangelson H."/>
            <person name="Liachko I."/>
            <person name="Sullivan S."/>
            <person name="Sone E.D."/>
            <person name="Koren S."/>
            <person name="Silverstein K.A.T."/>
            <person name="Beckman K.B."/>
            <person name="Gohl D.M."/>
        </authorList>
    </citation>
    <scope>NUCLEOTIDE SEQUENCE</scope>
    <source>
        <strain evidence="2">Duluth1</strain>
        <tissue evidence="2">Whole animal</tissue>
    </source>
</reference>
<keyword evidence="3" id="KW-1185">Reference proteome</keyword>
<evidence type="ECO:0000256" key="1">
    <source>
        <dbReference type="SAM" id="MobiDB-lite"/>
    </source>
</evidence>
<dbReference type="AlphaFoldDB" id="A0A9D4S0W3"/>
<sequence>MNYFLDKLCTFPQKKEIAKKSDSEKNCDNMTEETASSVVDETSKYGKKEGFHLCDDDGQLYIMGLKKRNQIRARPFINLAKQSNKKSKIVNKDPKAGDKRNKEIVNEADSSLNVTPKQKKKKQKPDQDEQNDNKIMSELK</sequence>
<feature type="compositionally biased region" description="Basic and acidic residues" evidence="1">
    <location>
        <begin position="90"/>
        <end position="105"/>
    </location>
</feature>
<dbReference type="EMBL" id="JAIWYP010000001">
    <property type="protein sequence ID" value="KAH3885767.1"/>
    <property type="molecule type" value="Genomic_DNA"/>
</dbReference>
<gene>
    <name evidence="2" type="ORF">DPMN_009765</name>
</gene>
<proteinExistence type="predicted"/>
<organism evidence="2 3">
    <name type="scientific">Dreissena polymorpha</name>
    <name type="common">Zebra mussel</name>
    <name type="synonym">Mytilus polymorpha</name>
    <dbReference type="NCBI Taxonomy" id="45954"/>
    <lineage>
        <taxon>Eukaryota</taxon>
        <taxon>Metazoa</taxon>
        <taxon>Spiralia</taxon>
        <taxon>Lophotrochozoa</taxon>
        <taxon>Mollusca</taxon>
        <taxon>Bivalvia</taxon>
        <taxon>Autobranchia</taxon>
        <taxon>Heteroconchia</taxon>
        <taxon>Euheterodonta</taxon>
        <taxon>Imparidentia</taxon>
        <taxon>Neoheterodontei</taxon>
        <taxon>Myida</taxon>
        <taxon>Dreissenoidea</taxon>
        <taxon>Dreissenidae</taxon>
        <taxon>Dreissena</taxon>
    </lineage>
</organism>
<comment type="caution">
    <text evidence="2">The sequence shown here is derived from an EMBL/GenBank/DDBJ whole genome shotgun (WGS) entry which is preliminary data.</text>
</comment>
<feature type="compositionally biased region" description="Basic and acidic residues" evidence="1">
    <location>
        <begin position="124"/>
        <end position="140"/>
    </location>
</feature>
<protein>
    <submittedName>
        <fullName evidence="2">Uncharacterized protein</fullName>
    </submittedName>
</protein>
<feature type="region of interest" description="Disordered" evidence="1">
    <location>
        <begin position="19"/>
        <end position="41"/>
    </location>
</feature>
<evidence type="ECO:0000313" key="3">
    <source>
        <dbReference type="Proteomes" id="UP000828390"/>
    </source>
</evidence>